<evidence type="ECO:0000259" key="1">
    <source>
        <dbReference type="Pfam" id="PF01636"/>
    </source>
</evidence>
<name>A0A8H4SV88_9HYPO</name>
<organism evidence="2 3">
    <name type="scientific">Fusarium sarcochroum</name>
    <dbReference type="NCBI Taxonomy" id="1208366"/>
    <lineage>
        <taxon>Eukaryota</taxon>
        <taxon>Fungi</taxon>
        <taxon>Dikarya</taxon>
        <taxon>Ascomycota</taxon>
        <taxon>Pezizomycotina</taxon>
        <taxon>Sordariomycetes</taxon>
        <taxon>Hypocreomycetidae</taxon>
        <taxon>Hypocreales</taxon>
        <taxon>Nectriaceae</taxon>
        <taxon>Fusarium</taxon>
        <taxon>Fusarium lateritium species complex</taxon>
    </lineage>
</organism>
<evidence type="ECO:0000313" key="2">
    <source>
        <dbReference type="EMBL" id="KAF4946419.1"/>
    </source>
</evidence>
<reference evidence="2" key="1">
    <citation type="journal article" date="2020" name="BMC Genomics">
        <title>Correction to: Identification and distribution of gene clusters required for synthesis of sphingolipid metabolism inhibitors in diverse species of the filamentous fungus Fusarium.</title>
        <authorList>
            <person name="Kim H.S."/>
            <person name="Lohmar J.M."/>
            <person name="Busman M."/>
            <person name="Brown D.W."/>
            <person name="Naumann T.A."/>
            <person name="Divon H.H."/>
            <person name="Lysoe E."/>
            <person name="Uhlig S."/>
            <person name="Proctor R.H."/>
        </authorList>
    </citation>
    <scope>NUCLEOTIDE SEQUENCE</scope>
    <source>
        <strain evidence="2">NRRL 20472</strain>
    </source>
</reference>
<dbReference type="Pfam" id="PF01636">
    <property type="entry name" value="APH"/>
    <property type="match status" value="1"/>
</dbReference>
<dbReference type="AlphaFoldDB" id="A0A8H4SV88"/>
<accession>A0A8H4SV88</accession>
<dbReference type="Proteomes" id="UP000622797">
    <property type="component" value="Unassembled WGS sequence"/>
</dbReference>
<feature type="domain" description="Aminoglycoside phosphotransferase" evidence="1">
    <location>
        <begin position="144"/>
        <end position="280"/>
    </location>
</feature>
<reference evidence="2" key="2">
    <citation type="submission" date="2020-05" db="EMBL/GenBank/DDBJ databases">
        <authorList>
            <person name="Kim H.-S."/>
            <person name="Proctor R.H."/>
            <person name="Brown D.W."/>
        </authorList>
    </citation>
    <scope>NUCLEOTIDE SEQUENCE</scope>
    <source>
        <strain evidence="2">NRRL 20472</strain>
    </source>
</reference>
<dbReference type="EMBL" id="JABEXW010001167">
    <property type="protein sequence ID" value="KAF4946419.1"/>
    <property type="molecule type" value="Genomic_DNA"/>
</dbReference>
<protein>
    <recommendedName>
        <fullName evidence="1">Aminoglycoside phosphotransferase domain-containing protein</fullName>
    </recommendedName>
</protein>
<proteinExistence type="predicted"/>
<comment type="caution">
    <text evidence="2">The sequence shown here is derived from an EMBL/GenBank/DDBJ whole genome shotgun (WGS) entry which is preliminary data.</text>
</comment>
<dbReference type="Gene3D" id="3.90.1200.10">
    <property type="match status" value="1"/>
</dbReference>
<dbReference type="SUPFAM" id="SSF56112">
    <property type="entry name" value="Protein kinase-like (PK-like)"/>
    <property type="match status" value="1"/>
</dbReference>
<dbReference type="InterPro" id="IPR002575">
    <property type="entry name" value="Aminoglycoside_PTrfase"/>
</dbReference>
<dbReference type="Gene3D" id="3.30.200.20">
    <property type="entry name" value="Phosphorylase Kinase, domain 1"/>
    <property type="match status" value="1"/>
</dbReference>
<dbReference type="OrthoDB" id="25129at2759"/>
<gene>
    <name evidence="2" type="ORF">FSARC_14200</name>
</gene>
<keyword evidence="3" id="KW-1185">Reference proteome</keyword>
<sequence length="378" mass="42465">MASTSSADVDTKVQKALEDTRFKASTLEKLPGGSVNFIYLAKLSKPLDDGTSEVLVKHGEPYMASKPEFALPPLRCKLEVESIKILSDNSSFGKSDSTDAHDFVVRTPNFFYVDEESSMQIQEFVPNGIDLKGYVLQHYGAPTPESFEPQCRQIGKALGTWLKGFTEWSAQQVEHRELASSNEFGQEIRHMVNYSWLLARLKDYPSILGDVEDIFQQVEQMAAAERKEVNKHQIIHGDFWPGNIVLPNIPIQEGTQVPMLVIDWELSQPGLLSVDFGEMIAEMYALWLYKSITAGLWMMEGFIEGYGKISEDFAFRTAIQTGTHLLCVTTDGPKWGTAEQLEKVVGVGKDIIVYAWKRDRAWFEKGDLACLFKGTLDS</sequence>
<dbReference type="InterPro" id="IPR011009">
    <property type="entry name" value="Kinase-like_dom_sf"/>
</dbReference>
<evidence type="ECO:0000313" key="3">
    <source>
        <dbReference type="Proteomes" id="UP000622797"/>
    </source>
</evidence>